<gene>
    <name evidence="10" type="primary">tbx2/3</name>
</gene>
<dbReference type="GO" id="GO:0003700">
    <property type="term" value="F:DNA-binding transcription factor activity"/>
    <property type="evidence" value="ECO:0007669"/>
    <property type="project" value="InterPro"/>
</dbReference>
<keyword evidence="3" id="KW-0805">Transcription regulation</keyword>
<sequence>MLPSYIHRRTYKLSSITHLLTGANSNMRDFSVNALLAHPPYITAPQPAPSSFPNYANPTASGAFHNALPYYSNYPIGYNQYKGYVMPSSQAGPSPYSIPFPTYLPPPPSTINCDAKSKGNEDIKVTLENKDLWDKFHNLGTEMVITRSGRRMFPVIKVNVTGLDSREKYIMMMDIVPADDYRYKFHNCAWTVGGKADTEIVPRMYIHPDSPSTGYQWMQKPISFHKIKLTNNADDKHGYTILNSMHKYQPRIHIIHANDLFQYPHNTMKTFVFKETEFIAVTAYQNEKITHLKIYNNPFAKGFRDSGTTGSKTSDHNHTRKDEEEGSDEDNLIESSTCKESSLENVSYKDDACDVTTCAEVTKGETNSARIKISKEYQDDPKSIKSVKRELVEKPSNHRHERKITRIENDVNLVDIKFTCRHSRLFVVNDVEKLEG</sequence>
<evidence type="ECO:0000256" key="4">
    <source>
        <dbReference type="ARBA" id="ARBA00023125"/>
    </source>
</evidence>
<dbReference type="InterPro" id="IPR001699">
    <property type="entry name" value="TF_T-box"/>
</dbReference>
<dbReference type="PROSITE" id="PS50252">
    <property type="entry name" value="TBOX_3"/>
    <property type="match status" value="1"/>
</dbReference>
<keyword evidence="4 7" id="KW-0238">DNA-binding</keyword>
<dbReference type="SUPFAM" id="SSF49417">
    <property type="entry name" value="p53-like transcription factors"/>
    <property type="match status" value="1"/>
</dbReference>
<dbReference type="PROSITE" id="PS01264">
    <property type="entry name" value="TBOX_2"/>
    <property type="match status" value="1"/>
</dbReference>
<dbReference type="Pfam" id="PF00907">
    <property type="entry name" value="T-box"/>
    <property type="match status" value="1"/>
</dbReference>
<dbReference type="CDD" id="cd20188">
    <property type="entry name" value="T-box_TBX2_3-like"/>
    <property type="match status" value="1"/>
</dbReference>
<evidence type="ECO:0000256" key="6">
    <source>
        <dbReference type="ARBA" id="ARBA00023242"/>
    </source>
</evidence>
<dbReference type="EMBL" id="AJ549222">
    <property type="protein sequence ID" value="CAD70270.1"/>
    <property type="molecule type" value="mRNA"/>
</dbReference>
<keyword evidence="6 7" id="KW-0539">Nucleus</keyword>
<evidence type="ECO:0000256" key="1">
    <source>
        <dbReference type="ARBA" id="ARBA00004123"/>
    </source>
</evidence>
<proteinExistence type="evidence at transcript level"/>
<dbReference type="GO" id="GO:0005634">
    <property type="term" value="C:nucleus"/>
    <property type="evidence" value="ECO:0007669"/>
    <property type="project" value="UniProtKB-SubCell"/>
</dbReference>
<keyword evidence="2" id="KW-0217">Developmental protein</keyword>
<reference evidence="10" key="1">
    <citation type="journal article" date="2003" name="Dev. Genes Evol.">
        <title>Distinct expression patterns of the two T-box homologues Brachyury and Tbx2/3 in the placozoan Trichoplax adhaerens.</title>
        <authorList>
            <person name="Martinelli C."/>
            <person name="Spring J."/>
        </authorList>
    </citation>
    <scope>NUCLEOTIDE SEQUENCE</scope>
</reference>
<evidence type="ECO:0000313" key="10">
    <source>
        <dbReference type="EMBL" id="CAD70270.1"/>
    </source>
</evidence>
<comment type="caution">
    <text evidence="7">Lacks conserved residue(s) required for the propagation of feature annotation.</text>
</comment>
<protein>
    <submittedName>
        <fullName evidence="10">Tbx2/3 protein</fullName>
    </submittedName>
</protein>
<evidence type="ECO:0000256" key="8">
    <source>
        <dbReference type="SAM" id="MobiDB-lite"/>
    </source>
</evidence>
<dbReference type="SMART" id="SM00425">
    <property type="entry name" value="TBOX"/>
    <property type="match status" value="1"/>
</dbReference>
<keyword evidence="5" id="KW-0804">Transcription</keyword>
<feature type="region of interest" description="Disordered" evidence="8">
    <location>
        <begin position="304"/>
        <end position="338"/>
    </location>
</feature>
<evidence type="ECO:0000256" key="7">
    <source>
        <dbReference type="PROSITE-ProRule" id="PRU00201"/>
    </source>
</evidence>
<accession>Q7YTV7</accession>
<dbReference type="PROSITE" id="PS01283">
    <property type="entry name" value="TBOX_1"/>
    <property type="match status" value="1"/>
</dbReference>
<dbReference type="InterPro" id="IPR036960">
    <property type="entry name" value="T-box_sf"/>
</dbReference>
<dbReference type="PRINTS" id="PR00937">
    <property type="entry name" value="TBOX"/>
</dbReference>
<dbReference type="FunFam" id="2.60.40.820:FF:000010">
    <property type="entry name" value="T-box transcription factor TBX6"/>
    <property type="match status" value="1"/>
</dbReference>
<dbReference type="GO" id="GO:0045893">
    <property type="term" value="P:positive regulation of DNA-templated transcription"/>
    <property type="evidence" value="ECO:0007669"/>
    <property type="project" value="InterPro"/>
</dbReference>
<dbReference type="GO" id="GO:0000978">
    <property type="term" value="F:RNA polymerase II cis-regulatory region sequence-specific DNA binding"/>
    <property type="evidence" value="ECO:0007669"/>
    <property type="project" value="InterPro"/>
</dbReference>
<dbReference type="Gene3D" id="2.60.40.820">
    <property type="entry name" value="Transcription factor, T-box"/>
    <property type="match status" value="1"/>
</dbReference>
<evidence type="ECO:0000256" key="3">
    <source>
        <dbReference type="ARBA" id="ARBA00023015"/>
    </source>
</evidence>
<organism evidence="10">
    <name type="scientific">Trichoplax adhaerens</name>
    <name type="common">Trichoplax reptans</name>
    <dbReference type="NCBI Taxonomy" id="10228"/>
    <lineage>
        <taxon>Eukaryota</taxon>
        <taxon>Metazoa</taxon>
        <taxon>Placozoa</taxon>
        <taxon>Uniplacotomia</taxon>
        <taxon>Trichoplacea</taxon>
        <taxon>Trichoplacidae</taxon>
        <taxon>Trichoplax</taxon>
    </lineage>
</organism>
<evidence type="ECO:0000256" key="5">
    <source>
        <dbReference type="ARBA" id="ARBA00023163"/>
    </source>
</evidence>
<dbReference type="AlphaFoldDB" id="Q7YTV7"/>
<evidence type="ECO:0000256" key="2">
    <source>
        <dbReference type="ARBA" id="ARBA00022473"/>
    </source>
</evidence>
<name>Q7YTV7_TRIAD</name>
<dbReference type="InterPro" id="IPR018186">
    <property type="entry name" value="TF_T-box_CS"/>
</dbReference>
<dbReference type="InterPro" id="IPR046360">
    <property type="entry name" value="T-box_DNA-bd"/>
</dbReference>
<feature type="compositionally biased region" description="Basic and acidic residues" evidence="8">
    <location>
        <begin position="313"/>
        <end position="323"/>
    </location>
</feature>
<evidence type="ECO:0000259" key="9">
    <source>
        <dbReference type="PROSITE" id="PS50252"/>
    </source>
</evidence>
<dbReference type="InterPro" id="IPR008967">
    <property type="entry name" value="p53-like_TF_DNA-bd_sf"/>
</dbReference>
<dbReference type="PANTHER" id="PTHR11267:SF181">
    <property type="entry name" value="OPTOMOTOR-BLIND PROTEIN"/>
    <property type="match status" value="1"/>
</dbReference>
<dbReference type="HOGENOM" id="CLU_014430_4_0_1"/>
<feature type="domain" description="T-box" evidence="9">
    <location>
        <begin position="127"/>
        <end position="305"/>
    </location>
</feature>
<comment type="subcellular location">
    <subcellularLocation>
        <location evidence="1 7">Nucleus</location>
    </subcellularLocation>
</comment>
<dbReference type="PANTHER" id="PTHR11267">
    <property type="entry name" value="T-BOX PROTEIN-RELATED"/>
    <property type="match status" value="1"/>
</dbReference>